<evidence type="ECO:0000256" key="2">
    <source>
        <dbReference type="ARBA" id="ARBA00022679"/>
    </source>
</evidence>
<dbReference type="GO" id="GO:0032259">
    <property type="term" value="P:methylation"/>
    <property type="evidence" value="ECO:0007669"/>
    <property type="project" value="UniProtKB-KW"/>
</dbReference>
<dbReference type="HAMAP" id="MF_01813">
    <property type="entry name" value="MenG_UbiE_methyltr"/>
    <property type="match status" value="1"/>
</dbReference>
<dbReference type="CDD" id="cd02440">
    <property type="entry name" value="AdoMet_MTases"/>
    <property type="match status" value="1"/>
</dbReference>
<evidence type="ECO:0000256" key="3">
    <source>
        <dbReference type="ARBA" id="ARBA00022691"/>
    </source>
</evidence>
<evidence type="ECO:0008006" key="5">
    <source>
        <dbReference type="Google" id="ProtNLM"/>
    </source>
</evidence>
<name>A0A381P243_9ZZZZ</name>
<dbReference type="AlphaFoldDB" id="A0A381P243"/>
<dbReference type="EMBL" id="UINC01000751">
    <property type="protein sequence ID" value="SUZ60557.1"/>
    <property type="molecule type" value="Genomic_DNA"/>
</dbReference>
<dbReference type="InterPro" id="IPR004033">
    <property type="entry name" value="UbiE/COQ5_MeTrFase"/>
</dbReference>
<gene>
    <name evidence="4" type="ORF">METZ01_LOCUS13411</name>
</gene>
<organism evidence="4">
    <name type="scientific">marine metagenome</name>
    <dbReference type="NCBI Taxonomy" id="408172"/>
    <lineage>
        <taxon>unclassified sequences</taxon>
        <taxon>metagenomes</taxon>
        <taxon>ecological metagenomes</taxon>
    </lineage>
</organism>
<keyword evidence="1" id="KW-0489">Methyltransferase</keyword>
<sequence>MGDSVGQKVAQTVAPDQVGNSGGSFNSAVRTMFNVLAPRYDSFNHFSSLGLDYGWRRATVRSLKLTESDLVLDIATGTGDLAFATTQSARGIVGCDFAVEMIRRAHAKVRPGDGTWFHVACAECLPYCDERFQGVTSAFAMRNVKPILEDVLAEAFRVLEPGGRAAILEFSRPRMAPIRWGHSFYTRLLMPRVGRFVTGTVEPFHYLYRSIQEWYSPDEFAEILRTVGFTNVRYRMMSFGTVALHTGTKPTTCRS</sequence>
<reference evidence="4" key="1">
    <citation type="submission" date="2018-05" db="EMBL/GenBank/DDBJ databases">
        <authorList>
            <person name="Lanie J.A."/>
            <person name="Ng W.-L."/>
            <person name="Kazmierczak K.M."/>
            <person name="Andrzejewski T.M."/>
            <person name="Davidsen T.M."/>
            <person name="Wayne K.J."/>
            <person name="Tettelin H."/>
            <person name="Glass J.I."/>
            <person name="Rusch D."/>
            <person name="Podicherti R."/>
            <person name="Tsui H.-C.T."/>
            <person name="Winkler M.E."/>
        </authorList>
    </citation>
    <scope>NUCLEOTIDE SEQUENCE</scope>
</reference>
<evidence type="ECO:0000256" key="1">
    <source>
        <dbReference type="ARBA" id="ARBA00022603"/>
    </source>
</evidence>
<dbReference type="PANTHER" id="PTHR43591:SF24">
    <property type="entry name" value="2-METHOXY-6-POLYPRENYL-1,4-BENZOQUINOL METHYLASE, MITOCHONDRIAL"/>
    <property type="match status" value="1"/>
</dbReference>
<dbReference type="NCBIfam" id="TIGR01934">
    <property type="entry name" value="MenG_MenH_UbiE"/>
    <property type="match status" value="1"/>
</dbReference>
<keyword evidence="3" id="KW-0949">S-adenosyl-L-methionine</keyword>
<dbReference type="SUPFAM" id="SSF53335">
    <property type="entry name" value="S-adenosyl-L-methionine-dependent methyltransferases"/>
    <property type="match status" value="1"/>
</dbReference>
<dbReference type="PANTHER" id="PTHR43591">
    <property type="entry name" value="METHYLTRANSFERASE"/>
    <property type="match status" value="1"/>
</dbReference>
<protein>
    <recommendedName>
        <fullName evidence="5">Demethylmenaquinone methyltransferase</fullName>
    </recommendedName>
</protein>
<dbReference type="GO" id="GO:0008168">
    <property type="term" value="F:methyltransferase activity"/>
    <property type="evidence" value="ECO:0007669"/>
    <property type="project" value="UniProtKB-KW"/>
</dbReference>
<dbReference type="InterPro" id="IPR029063">
    <property type="entry name" value="SAM-dependent_MTases_sf"/>
</dbReference>
<dbReference type="PROSITE" id="PS51608">
    <property type="entry name" value="SAM_MT_UBIE"/>
    <property type="match status" value="1"/>
</dbReference>
<evidence type="ECO:0000313" key="4">
    <source>
        <dbReference type="EMBL" id="SUZ60557.1"/>
    </source>
</evidence>
<accession>A0A381P243</accession>
<dbReference type="Pfam" id="PF01209">
    <property type="entry name" value="Ubie_methyltran"/>
    <property type="match status" value="1"/>
</dbReference>
<dbReference type="Gene3D" id="3.40.50.150">
    <property type="entry name" value="Vaccinia Virus protein VP39"/>
    <property type="match status" value="1"/>
</dbReference>
<keyword evidence="2" id="KW-0808">Transferase</keyword>
<proteinExistence type="inferred from homology"/>